<dbReference type="Proteomes" id="UP000053872">
    <property type="component" value="Unassembled WGS sequence"/>
</dbReference>
<dbReference type="STRING" id="8932.A0A2I0M3A1"/>
<dbReference type="EMBL" id="AKCR02000044">
    <property type="protein sequence ID" value="PKK24161.1"/>
    <property type="molecule type" value="Genomic_DNA"/>
</dbReference>
<feature type="active site" evidence="3">
    <location>
        <position position="209"/>
    </location>
</feature>
<sequence>MAEQCTKSVIKAGCSRRPRGMELFLGIFLAGLTVLVAVAFYYEHSKAEVPHGFSQRQKLYFFHYTLNFTLGLAKFLEKVGIISEVSFLRAAIEGIPPLKDKHLLTKDLSFERVPVRIYQPKASTTGQRRGLLFFHGGGGQFGSIRVYERMCCYFARKSNSVVVCVGYRLAPEHPHPAPLEDCLSATIHFMKTAEDYGVDPSRIVICGDSSGGTLTAAVAQALVNRRDLPKLRAQILIYPLLQFVDFELPSYQQNKGILAFSKERVLILTLKYLNKDLSLMEAILKGCHMPEDLQLKYQKWVSPDYIPHEFKKRGYKPRTTHPFSKELYTLVKPLFDLVLSPLLAEDSVIAQLPETFLLTCEFDVLRDDGLLYKKRLEDHGIKVTWCHLQEGFHGTIFLASLGEVMAFRSGNKGLEKIVDFLRLM</sequence>
<dbReference type="AlphaFoldDB" id="A0A2I0M3A1"/>
<dbReference type="InParanoid" id="A0A2I0M3A1"/>
<dbReference type="PIRSF" id="PIRSF037251">
    <property type="entry name" value="Arylacetamide_deacetylase"/>
    <property type="match status" value="1"/>
</dbReference>
<dbReference type="GO" id="GO:0016020">
    <property type="term" value="C:membrane"/>
    <property type="evidence" value="ECO:0007669"/>
    <property type="project" value="InterPro"/>
</dbReference>
<evidence type="ECO:0000256" key="1">
    <source>
        <dbReference type="ARBA" id="ARBA00010515"/>
    </source>
</evidence>
<keyword evidence="4" id="KW-0472">Membrane</keyword>
<feature type="active site" evidence="3">
    <location>
        <position position="393"/>
    </location>
</feature>
<feature type="transmembrane region" description="Helical" evidence="4">
    <location>
        <begin position="21"/>
        <end position="42"/>
    </location>
</feature>
<dbReference type="Gene3D" id="3.40.50.1820">
    <property type="entry name" value="alpha/beta hydrolase"/>
    <property type="match status" value="1"/>
</dbReference>
<evidence type="ECO:0000259" key="5">
    <source>
        <dbReference type="Pfam" id="PF07859"/>
    </source>
</evidence>
<dbReference type="InterPro" id="IPR029058">
    <property type="entry name" value="AB_hydrolase_fold"/>
</dbReference>
<keyword evidence="7" id="KW-1185">Reference proteome</keyword>
<dbReference type="Pfam" id="PF07859">
    <property type="entry name" value="Abhydrolase_3"/>
    <property type="match status" value="2"/>
</dbReference>
<dbReference type="PANTHER" id="PTHR48081">
    <property type="entry name" value="AB HYDROLASE SUPERFAMILY PROTEIN C4A8.06C"/>
    <property type="match status" value="1"/>
</dbReference>
<keyword evidence="2" id="KW-0378">Hydrolase</keyword>
<comment type="similarity">
    <text evidence="1">Belongs to the 'GDXG' lipolytic enzyme family.</text>
</comment>
<protein>
    <submittedName>
        <fullName evidence="6">Arylacetamide deacetylase-like 3</fullName>
    </submittedName>
</protein>
<keyword evidence="4" id="KW-1133">Transmembrane helix</keyword>
<proteinExistence type="inferred from homology"/>
<evidence type="ECO:0000256" key="2">
    <source>
        <dbReference type="ARBA" id="ARBA00022801"/>
    </source>
</evidence>
<dbReference type="InterPro" id="IPR013094">
    <property type="entry name" value="AB_hydrolase_3"/>
</dbReference>
<dbReference type="PANTHER" id="PTHR48081:SF32">
    <property type="entry name" value="ALPHA_BETA HYDROLASE FOLD-3 DOMAIN-CONTAINING PROTEIN"/>
    <property type="match status" value="1"/>
</dbReference>
<evidence type="ECO:0000256" key="4">
    <source>
        <dbReference type="SAM" id="Phobius"/>
    </source>
</evidence>
<keyword evidence="4" id="KW-0812">Transmembrane</keyword>
<feature type="active site" evidence="3">
    <location>
        <position position="363"/>
    </location>
</feature>
<comment type="caution">
    <text evidence="6">The sequence shown here is derived from an EMBL/GenBank/DDBJ whole genome shotgun (WGS) entry which is preliminary data.</text>
</comment>
<dbReference type="SUPFAM" id="SSF53474">
    <property type="entry name" value="alpha/beta-Hydrolases"/>
    <property type="match status" value="1"/>
</dbReference>
<feature type="domain" description="Alpha/beta hydrolase fold-3" evidence="5">
    <location>
        <begin position="131"/>
        <end position="276"/>
    </location>
</feature>
<evidence type="ECO:0000256" key="3">
    <source>
        <dbReference type="PIRSR" id="PIRSR037251-1"/>
    </source>
</evidence>
<organism evidence="6 7">
    <name type="scientific">Columba livia</name>
    <name type="common">Rock dove</name>
    <dbReference type="NCBI Taxonomy" id="8932"/>
    <lineage>
        <taxon>Eukaryota</taxon>
        <taxon>Metazoa</taxon>
        <taxon>Chordata</taxon>
        <taxon>Craniata</taxon>
        <taxon>Vertebrata</taxon>
        <taxon>Euteleostomi</taxon>
        <taxon>Archelosauria</taxon>
        <taxon>Archosauria</taxon>
        <taxon>Dinosauria</taxon>
        <taxon>Saurischia</taxon>
        <taxon>Theropoda</taxon>
        <taxon>Coelurosauria</taxon>
        <taxon>Aves</taxon>
        <taxon>Neognathae</taxon>
        <taxon>Neoaves</taxon>
        <taxon>Columbimorphae</taxon>
        <taxon>Columbiformes</taxon>
        <taxon>Columbidae</taxon>
        <taxon>Columba</taxon>
    </lineage>
</organism>
<accession>A0A2I0M3A1</accession>
<dbReference type="GO" id="GO:0052689">
    <property type="term" value="F:carboxylic ester hydrolase activity"/>
    <property type="evidence" value="ECO:0007669"/>
    <property type="project" value="InterPro"/>
</dbReference>
<reference evidence="6 7" key="1">
    <citation type="journal article" date="2013" name="Science">
        <title>Genomic diversity and evolution of the head crest in the rock pigeon.</title>
        <authorList>
            <person name="Shapiro M.D."/>
            <person name="Kronenberg Z."/>
            <person name="Li C."/>
            <person name="Domyan E.T."/>
            <person name="Pan H."/>
            <person name="Campbell M."/>
            <person name="Tan H."/>
            <person name="Huff C.D."/>
            <person name="Hu H."/>
            <person name="Vickrey A.I."/>
            <person name="Nielsen S.C."/>
            <person name="Stringham S.A."/>
            <person name="Hu H."/>
            <person name="Willerslev E."/>
            <person name="Gilbert M.T."/>
            <person name="Yandell M."/>
            <person name="Zhang G."/>
            <person name="Wang J."/>
        </authorList>
    </citation>
    <scope>NUCLEOTIDE SEQUENCE [LARGE SCALE GENOMIC DNA]</scope>
    <source>
        <tissue evidence="6">Blood</tissue>
    </source>
</reference>
<evidence type="ECO:0000313" key="6">
    <source>
        <dbReference type="EMBL" id="PKK24161.1"/>
    </source>
</evidence>
<feature type="domain" description="Alpha/beta hydrolase fold-3" evidence="5">
    <location>
        <begin position="326"/>
        <end position="395"/>
    </location>
</feature>
<name>A0A2I0M3A1_COLLI</name>
<dbReference type="InterPro" id="IPR017157">
    <property type="entry name" value="Arylacetamide_deacetylase"/>
</dbReference>
<dbReference type="InterPro" id="IPR050300">
    <property type="entry name" value="GDXG_lipolytic_enzyme"/>
</dbReference>
<gene>
    <name evidence="6" type="ORF">A306_00006170</name>
</gene>
<evidence type="ECO:0000313" key="7">
    <source>
        <dbReference type="Proteomes" id="UP000053872"/>
    </source>
</evidence>